<dbReference type="OrthoDB" id="9779136at2"/>
<dbReference type="CDD" id="cd03224">
    <property type="entry name" value="ABC_TM1139_LivF_branched"/>
    <property type="match status" value="1"/>
</dbReference>
<evidence type="ECO:0000313" key="8">
    <source>
        <dbReference type="Proteomes" id="UP000010797"/>
    </source>
</evidence>
<dbReference type="SMART" id="SM00382">
    <property type="entry name" value="AAA"/>
    <property type="match status" value="1"/>
</dbReference>
<keyword evidence="3" id="KW-0547">Nucleotide-binding</keyword>
<evidence type="ECO:0000256" key="1">
    <source>
        <dbReference type="ARBA" id="ARBA00005417"/>
    </source>
</evidence>
<evidence type="ECO:0000313" key="7">
    <source>
        <dbReference type="EMBL" id="AGA70453.1"/>
    </source>
</evidence>
<dbReference type="Proteomes" id="UP000010797">
    <property type="component" value="Chromosome"/>
</dbReference>
<dbReference type="RefSeq" id="WP_015263414.1">
    <property type="nucleotide sequence ID" value="NC_019903.1"/>
</dbReference>
<keyword evidence="5" id="KW-0029">Amino-acid transport</keyword>
<dbReference type="InterPro" id="IPR003439">
    <property type="entry name" value="ABC_transporter-like_ATP-bd"/>
</dbReference>
<keyword evidence="4 7" id="KW-0067">ATP-binding</keyword>
<dbReference type="KEGG" id="ddl:Desdi_3048"/>
<reference evidence="8" key="1">
    <citation type="submission" date="2012-02" db="EMBL/GenBank/DDBJ databases">
        <title>Complete sequence of Desulfitobacterium dichloroeliminans LMG P-21439.</title>
        <authorList>
            <person name="Lucas S."/>
            <person name="Han J."/>
            <person name="Lapidus A."/>
            <person name="Cheng J.-F."/>
            <person name="Goodwin L."/>
            <person name="Pitluck S."/>
            <person name="Peters L."/>
            <person name="Ovchinnikova G."/>
            <person name="Teshima H."/>
            <person name="Detter J.C."/>
            <person name="Han C."/>
            <person name="Tapia R."/>
            <person name="Land M."/>
            <person name="Hauser L."/>
            <person name="Kyrpides N."/>
            <person name="Ivanova N."/>
            <person name="Pagani I."/>
            <person name="Kruse T."/>
            <person name="de Vos W.M."/>
            <person name="Boon N."/>
            <person name="Smidt H."/>
            <person name="Woyke T."/>
        </authorList>
    </citation>
    <scope>NUCLEOTIDE SEQUENCE [LARGE SCALE GENOMIC DNA]</scope>
    <source>
        <strain evidence="8">LMG P-21439 / DCA1</strain>
    </source>
</reference>
<evidence type="ECO:0000256" key="3">
    <source>
        <dbReference type="ARBA" id="ARBA00022741"/>
    </source>
</evidence>
<dbReference type="HOGENOM" id="CLU_000604_1_2_9"/>
<dbReference type="PROSITE" id="PS00211">
    <property type="entry name" value="ABC_TRANSPORTER_1"/>
    <property type="match status" value="1"/>
</dbReference>
<sequence length="232" mass="25856">MLKLRDVHAHYGESHILQGVSLEVEKGSVVALLGRNGMGKTTTIHSIIGINPPSQGEITFRNHRISGLHSFKIAQMGIALVPQGRRIFRSLTVKDNLMIGYSKKTAAATDILNRIYELFPILEERSKQPGKKLSGGEQQMLAIGRAMMTEPDLLLMDEPFEGLAPTIIKEIGEKIFNLKNSGLSILLVEQNIRFATKIADFIYIMNKGKIVYGGTPEQFHADEENLKKFIEI</sequence>
<dbReference type="InterPro" id="IPR017871">
    <property type="entry name" value="ABC_transporter-like_CS"/>
</dbReference>
<dbReference type="STRING" id="871963.Desdi_3048"/>
<dbReference type="Gene3D" id="3.40.50.300">
    <property type="entry name" value="P-loop containing nucleotide triphosphate hydrolases"/>
    <property type="match status" value="1"/>
</dbReference>
<proteinExistence type="inferred from homology"/>
<dbReference type="PANTHER" id="PTHR43820:SF4">
    <property type="entry name" value="HIGH-AFFINITY BRANCHED-CHAIN AMINO ACID TRANSPORT ATP-BINDING PROTEIN LIVF"/>
    <property type="match status" value="1"/>
</dbReference>
<evidence type="ECO:0000256" key="4">
    <source>
        <dbReference type="ARBA" id="ARBA00022840"/>
    </source>
</evidence>
<dbReference type="InterPro" id="IPR003593">
    <property type="entry name" value="AAA+_ATPase"/>
</dbReference>
<protein>
    <submittedName>
        <fullName evidence="7">Amino acid/amide ABC transporter ATP-binding protein 2, HAAT family</fullName>
    </submittedName>
</protein>
<feature type="domain" description="ABC transporter" evidence="6">
    <location>
        <begin position="2"/>
        <end position="232"/>
    </location>
</feature>
<dbReference type="Pfam" id="PF00005">
    <property type="entry name" value="ABC_tran"/>
    <property type="match status" value="1"/>
</dbReference>
<dbReference type="GO" id="GO:0015807">
    <property type="term" value="P:L-amino acid transport"/>
    <property type="evidence" value="ECO:0007669"/>
    <property type="project" value="TreeGrafter"/>
</dbReference>
<dbReference type="InterPro" id="IPR052156">
    <property type="entry name" value="BCAA_Transport_ATP-bd_LivF"/>
</dbReference>
<dbReference type="eggNOG" id="COG0410">
    <property type="taxonomic scope" value="Bacteria"/>
</dbReference>
<dbReference type="GO" id="GO:0016887">
    <property type="term" value="F:ATP hydrolysis activity"/>
    <property type="evidence" value="ECO:0007669"/>
    <property type="project" value="InterPro"/>
</dbReference>
<evidence type="ECO:0000256" key="5">
    <source>
        <dbReference type="ARBA" id="ARBA00022970"/>
    </source>
</evidence>
<keyword evidence="2" id="KW-0813">Transport</keyword>
<comment type="similarity">
    <text evidence="1">Belongs to the ABC transporter superfamily.</text>
</comment>
<evidence type="ECO:0000259" key="6">
    <source>
        <dbReference type="PROSITE" id="PS50893"/>
    </source>
</evidence>
<dbReference type="EMBL" id="CP003344">
    <property type="protein sequence ID" value="AGA70453.1"/>
    <property type="molecule type" value="Genomic_DNA"/>
</dbReference>
<evidence type="ECO:0000256" key="2">
    <source>
        <dbReference type="ARBA" id="ARBA00022448"/>
    </source>
</evidence>
<accession>L0FBX7</accession>
<dbReference type="PROSITE" id="PS50893">
    <property type="entry name" value="ABC_TRANSPORTER_2"/>
    <property type="match status" value="1"/>
</dbReference>
<dbReference type="SUPFAM" id="SSF52540">
    <property type="entry name" value="P-loop containing nucleoside triphosphate hydrolases"/>
    <property type="match status" value="1"/>
</dbReference>
<gene>
    <name evidence="7" type="ordered locus">Desdi_3048</name>
</gene>
<organism evidence="7 8">
    <name type="scientific">Desulfitobacterium dichloroeliminans (strain LMG P-21439 / DCA1)</name>
    <dbReference type="NCBI Taxonomy" id="871963"/>
    <lineage>
        <taxon>Bacteria</taxon>
        <taxon>Bacillati</taxon>
        <taxon>Bacillota</taxon>
        <taxon>Clostridia</taxon>
        <taxon>Eubacteriales</taxon>
        <taxon>Desulfitobacteriaceae</taxon>
        <taxon>Desulfitobacterium</taxon>
    </lineage>
</organism>
<dbReference type="AlphaFoldDB" id="L0FBX7"/>
<dbReference type="PANTHER" id="PTHR43820">
    <property type="entry name" value="HIGH-AFFINITY BRANCHED-CHAIN AMINO ACID TRANSPORT ATP-BINDING PROTEIN LIVF"/>
    <property type="match status" value="1"/>
</dbReference>
<name>L0FBX7_DESDL</name>
<dbReference type="GO" id="GO:0015658">
    <property type="term" value="F:branched-chain amino acid transmembrane transporter activity"/>
    <property type="evidence" value="ECO:0007669"/>
    <property type="project" value="TreeGrafter"/>
</dbReference>
<dbReference type="GO" id="GO:0005524">
    <property type="term" value="F:ATP binding"/>
    <property type="evidence" value="ECO:0007669"/>
    <property type="project" value="UniProtKB-KW"/>
</dbReference>
<dbReference type="InterPro" id="IPR027417">
    <property type="entry name" value="P-loop_NTPase"/>
</dbReference>
<keyword evidence="8" id="KW-1185">Reference proteome</keyword>